<feature type="region of interest" description="Disordered" evidence="2">
    <location>
        <begin position="345"/>
        <end position="386"/>
    </location>
</feature>
<keyword evidence="1" id="KW-0862">Zinc</keyword>
<evidence type="ECO:0000256" key="2">
    <source>
        <dbReference type="SAM" id="MobiDB-lite"/>
    </source>
</evidence>
<feature type="domain" description="CCHC-type" evidence="3">
    <location>
        <begin position="201"/>
        <end position="214"/>
    </location>
</feature>
<feature type="compositionally biased region" description="Pro residues" evidence="2">
    <location>
        <begin position="376"/>
        <end position="386"/>
    </location>
</feature>
<keyword evidence="1" id="KW-0863">Zinc-finger</keyword>
<dbReference type="SUPFAM" id="SSF57756">
    <property type="entry name" value="Retrovirus zinc finger-like domains"/>
    <property type="match status" value="1"/>
</dbReference>
<protein>
    <recommendedName>
        <fullName evidence="3">CCHC-type domain-containing protein</fullName>
    </recommendedName>
</protein>
<proteinExistence type="predicted"/>
<evidence type="ECO:0000259" key="3">
    <source>
        <dbReference type="PROSITE" id="PS50158"/>
    </source>
</evidence>
<dbReference type="Proteomes" id="UP001396898">
    <property type="component" value="Unassembled WGS sequence"/>
</dbReference>
<name>A0ABR1R9T0_9PEZI</name>
<dbReference type="InterPro" id="IPR001878">
    <property type="entry name" value="Znf_CCHC"/>
</dbReference>
<feature type="region of interest" description="Disordered" evidence="2">
    <location>
        <begin position="53"/>
        <end position="77"/>
    </location>
</feature>
<evidence type="ECO:0000313" key="4">
    <source>
        <dbReference type="EMBL" id="KAK8005830.1"/>
    </source>
</evidence>
<reference evidence="4 5" key="1">
    <citation type="submission" date="2023-01" db="EMBL/GenBank/DDBJ databases">
        <title>Analysis of 21 Apiospora genomes using comparative genomics revels a genus with tremendous synthesis potential of carbohydrate active enzymes and secondary metabolites.</title>
        <authorList>
            <person name="Sorensen T."/>
        </authorList>
    </citation>
    <scope>NUCLEOTIDE SEQUENCE [LARGE SCALE GENOMIC DNA]</scope>
    <source>
        <strain evidence="4 5">CBS 20057</strain>
    </source>
</reference>
<feature type="compositionally biased region" description="Polar residues" evidence="2">
    <location>
        <begin position="30"/>
        <end position="39"/>
    </location>
</feature>
<feature type="region of interest" description="Disordered" evidence="2">
    <location>
        <begin position="1"/>
        <end position="39"/>
    </location>
</feature>
<comment type="caution">
    <text evidence="4">The sequence shown here is derived from an EMBL/GenBank/DDBJ whole genome shotgun (WGS) entry which is preliminary data.</text>
</comment>
<organism evidence="4 5">
    <name type="scientific">Apiospora marii</name>
    <dbReference type="NCBI Taxonomy" id="335849"/>
    <lineage>
        <taxon>Eukaryota</taxon>
        <taxon>Fungi</taxon>
        <taxon>Dikarya</taxon>
        <taxon>Ascomycota</taxon>
        <taxon>Pezizomycotina</taxon>
        <taxon>Sordariomycetes</taxon>
        <taxon>Xylariomycetidae</taxon>
        <taxon>Amphisphaeriales</taxon>
        <taxon>Apiosporaceae</taxon>
        <taxon>Apiospora</taxon>
    </lineage>
</organism>
<dbReference type="PROSITE" id="PS50158">
    <property type="entry name" value="ZF_CCHC"/>
    <property type="match status" value="1"/>
</dbReference>
<gene>
    <name evidence="4" type="ORF">PG991_012127</name>
</gene>
<feature type="compositionally biased region" description="Low complexity" evidence="2">
    <location>
        <begin position="8"/>
        <end position="18"/>
    </location>
</feature>
<dbReference type="InterPro" id="IPR036875">
    <property type="entry name" value="Znf_CCHC_sf"/>
</dbReference>
<keyword evidence="1" id="KW-0479">Metal-binding</keyword>
<keyword evidence="5" id="KW-1185">Reference proteome</keyword>
<sequence length="386" mass="42888">MADDQTMDDASSSAAAKPQPQPQPEPTMQGQLANQIFSQNASNLPVIEYTNATYNPGEHERPAKRQRADGAQPWHTKRIQTVGPAESRVDKDQHGNIVIKNKSGKFVLPNRALWQPRTPTVPRRVLATFDHTAGISTLSTEIENTWEKDTKYTVLVMEHSEGEVPAPPDGSSLTLPMLPHNHDSAWSAPARSKTPKEAEQCANCGRFGHRLIDCCMPHEKHGDIFGCPICNTRRHTFDDCENMDYLNPTAIFNILCSRRAGKPMIRTNTDVYLLAREVHHNNPEHFPKDFAFPWTREGALRILAGGKEALSTIDYTGAKAKLGHAQDSWASYHAVLESDNPPNGSFTYWSQKHKEAAKQKPKPALPNIDTTKFTIRPPPGPTNPGS</sequence>
<evidence type="ECO:0000313" key="5">
    <source>
        <dbReference type="Proteomes" id="UP001396898"/>
    </source>
</evidence>
<dbReference type="SMART" id="SM00343">
    <property type="entry name" value="ZnF_C2HC"/>
    <property type="match status" value="2"/>
</dbReference>
<dbReference type="EMBL" id="JAQQWI010000017">
    <property type="protein sequence ID" value="KAK8005830.1"/>
    <property type="molecule type" value="Genomic_DNA"/>
</dbReference>
<accession>A0ABR1R9T0</accession>
<evidence type="ECO:0000256" key="1">
    <source>
        <dbReference type="PROSITE-ProRule" id="PRU00047"/>
    </source>
</evidence>
<feature type="compositionally biased region" description="Basic and acidic residues" evidence="2">
    <location>
        <begin position="57"/>
        <end position="68"/>
    </location>
</feature>